<keyword evidence="3" id="KW-1185">Reference proteome</keyword>
<feature type="transmembrane region" description="Helical" evidence="1">
    <location>
        <begin position="35"/>
        <end position="56"/>
    </location>
</feature>
<name>A0ABW3QIH3_9BACT</name>
<dbReference type="EMBL" id="JBHTLP010000008">
    <property type="protein sequence ID" value="MFD1141614.1"/>
    <property type="molecule type" value="Genomic_DNA"/>
</dbReference>
<sequence>MIIPEMATIAIIILLLDLSHKVFRIHSVPLSWTGVLRYELTFLPILAISFLFFNPVSQSIRYLLVEFPAYNFDFYWNHYIVGTFTIRVYFMYLILVLLSGYLSLNASLLNDFIKSARIWKYQNPAAS</sequence>
<proteinExistence type="predicted"/>
<keyword evidence="1" id="KW-1133">Transmembrane helix</keyword>
<organism evidence="2 3">
    <name type="scientific">Larkinella insperata</name>
    <dbReference type="NCBI Taxonomy" id="332158"/>
    <lineage>
        <taxon>Bacteria</taxon>
        <taxon>Pseudomonadati</taxon>
        <taxon>Bacteroidota</taxon>
        <taxon>Cytophagia</taxon>
        <taxon>Cytophagales</taxon>
        <taxon>Spirosomataceae</taxon>
        <taxon>Larkinella</taxon>
    </lineage>
</organism>
<dbReference type="Proteomes" id="UP001597116">
    <property type="component" value="Unassembled WGS sequence"/>
</dbReference>
<gene>
    <name evidence="2" type="ORF">ACFQ4C_10865</name>
</gene>
<dbReference type="RefSeq" id="WP_379884301.1">
    <property type="nucleotide sequence ID" value="NZ_JBHTLP010000008.1"/>
</dbReference>
<reference evidence="3" key="1">
    <citation type="journal article" date="2019" name="Int. J. Syst. Evol. Microbiol.">
        <title>The Global Catalogue of Microorganisms (GCM) 10K type strain sequencing project: providing services to taxonomists for standard genome sequencing and annotation.</title>
        <authorList>
            <consortium name="The Broad Institute Genomics Platform"/>
            <consortium name="The Broad Institute Genome Sequencing Center for Infectious Disease"/>
            <person name="Wu L."/>
            <person name="Ma J."/>
        </authorList>
    </citation>
    <scope>NUCLEOTIDE SEQUENCE [LARGE SCALE GENOMIC DNA]</scope>
    <source>
        <strain evidence="3">CCUG 55608</strain>
    </source>
</reference>
<comment type="caution">
    <text evidence="2">The sequence shown here is derived from an EMBL/GenBank/DDBJ whole genome shotgun (WGS) entry which is preliminary data.</text>
</comment>
<evidence type="ECO:0000313" key="2">
    <source>
        <dbReference type="EMBL" id="MFD1141614.1"/>
    </source>
</evidence>
<feature type="transmembrane region" description="Helical" evidence="1">
    <location>
        <begin position="76"/>
        <end position="104"/>
    </location>
</feature>
<evidence type="ECO:0000313" key="3">
    <source>
        <dbReference type="Proteomes" id="UP001597116"/>
    </source>
</evidence>
<evidence type="ECO:0000256" key="1">
    <source>
        <dbReference type="SAM" id="Phobius"/>
    </source>
</evidence>
<keyword evidence="1" id="KW-0812">Transmembrane</keyword>
<protein>
    <submittedName>
        <fullName evidence="2">Uncharacterized protein</fullName>
    </submittedName>
</protein>
<accession>A0ABW3QIH3</accession>
<keyword evidence="1" id="KW-0472">Membrane</keyword>